<organism evidence="2 3">
    <name type="scientific">Glomus cerebriforme</name>
    <dbReference type="NCBI Taxonomy" id="658196"/>
    <lineage>
        <taxon>Eukaryota</taxon>
        <taxon>Fungi</taxon>
        <taxon>Fungi incertae sedis</taxon>
        <taxon>Mucoromycota</taxon>
        <taxon>Glomeromycotina</taxon>
        <taxon>Glomeromycetes</taxon>
        <taxon>Glomerales</taxon>
        <taxon>Glomeraceae</taxon>
        <taxon>Glomus</taxon>
    </lineage>
</organism>
<dbReference type="AlphaFoldDB" id="A0A397RXC0"/>
<name>A0A397RXC0_9GLOM</name>
<proteinExistence type="predicted"/>
<protein>
    <submittedName>
        <fullName evidence="2">Uncharacterized protein</fullName>
    </submittedName>
</protein>
<sequence>MSISRKRVSIASSSSNFTYSSSSLSSNSENDSTITNDQSISYHSSNSSQLSILTSNQNKLNKKEARIQQLEGFLIHIKKAAKSSKNNVISAHLKGMQKSLRNADPNEAKNHAQLIKKEIKKQIYQNEKKGSPPQNNLYAEQLIYHMKQNMDIDKLKKQKTNSNNIKIMKILSNNIYFNFNFH</sequence>
<gene>
    <name evidence="2" type="ORF">C1645_842257</name>
</gene>
<comment type="caution">
    <text evidence="2">The sequence shown here is derived from an EMBL/GenBank/DDBJ whole genome shotgun (WGS) entry which is preliminary data.</text>
</comment>
<reference evidence="2 3" key="1">
    <citation type="submission" date="2018-06" db="EMBL/GenBank/DDBJ databases">
        <title>Comparative genomics reveals the genomic features of Rhizophagus irregularis, R. cerebriforme, R. diaphanum and Gigaspora rosea, and their symbiotic lifestyle signature.</title>
        <authorList>
            <person name="Morin E."/>
            <person name="San Clemente H."/>
            <person name="Chen E.C.H."/>
            <person name="De La Providencia I."/>
            <person name="Hainaut M."/>
            <person name="Kuo A."/>
            <person name="Kohler A."/>
            <person name="Murat C."/>
            <person name="Tang N."/>
            <person name="Roy S."/>
            <person name="Loubradou J."/>
            <person name="Henrissat B."/>
            <person name="Grigoriev I.V."/>
            <person name="Corradi N."/>
            <person name="Roux C."/>
            <person name="Martin F.M."/>
        </authorList>
    </citation>
    <scope>NUCLEOTIDE SEQUENCE [LARGE SCALE GENOMIC DNA]</scope>
    <source>
        <strain evidence="2 3">DAOM 227022</strain>
    </source>
</reference>
<keyword evidence="3" id="KW-1185">Reference proteome</keyword>
<evidence type="ECO:0000256" key="1">
    <source>
        <dbReference type="SAM" id="MobiDB-lite"/>
    </source>
</evidence>
<evidence type="ECO:0000313" key="3">
    <source>
        <dbReference type="Proteomes" id="UP000265703"/>
    </source>
</evidence>
<accession>A0A397RXC0</accession>
<evidence type="ECO:0000313" key="2">
    <source>
        <dbReference type="EMBL" id="RIA78823.1"/>
    </source>
</evidence>
<dbReference type="Proteomes" id="UP000265703">
    <property type="component" value="Unassembled WGS sequence"/>
</dbReference>
<dbReference type="EMBL" id="QKYT01002004">
    <property type="protein sequence ID" value="RIA78823.1"/>
    <property type="molecule type" value="Genomic_DNA"/>
</dbReference>
<feature type="region of interest" description="Disordered" evidence="1">
    <location>
        <begin position="16"/>
        <end position="48"/>
    </location>
</feature>